<sequence>MTALLKVLPEEDWDAHCLLNLCERAQLHQVFGLIHAITYQYLSALDSYLKAVDEPILAFVFVDDMLRQLRGKESDSFRSAVISQIPDLLKLNRLQYNSTKEGTFLLIVNHFGEESDYILSQLQSNPESLFCYLKTLIEVHLTGTLNFSTLRKNTASAFPCGRKKKHLSYKVYLETLSDLPKILQNYPIHITDEMTELYIQASIVLNWKEITAINRRSDIFISCPYLESNLFASGVTGKLSLIFRYPAKFFLAPNSATTASIQSDILLEFRPKLAYMLPNSNISCHRDWKGAPAIFFPIFESD</sequence>
<dbReference type="InterPro" id="IPR045111">
    <property type="entry name" value="Vps41/Vps8"/>
</dbReference>
<evidence type="ECO:0000313" key="1">
    <source>
        <dbReference type="EMBL" id="MCD7459407.1"/>
    </source>
</evidence>
<dbReference type="PANTHER" id="PTHR12616">
    <property type="entry name" value="VACUOLAR PROTEIN SORTING VPS41"/>
    <property type="match status" value="1"/>
</dbReference>
<dbReference type="EMBL" id="JACEIK010000583">
    <property type="protein sequence ID" value="MCD7459407.1"/>
    <property type="molecule type" value="Genomic_DNA"/>
</dbReference>
<accession>A0ABS8SKZ2</accession>
<organism evidence="1 2">
    <name type="scientific">Datura stramonium</name>
    <name type="common">Jimsonweed</name>
    <name type="synonym">Common thornapple</name>
    <dbReference type="NCBI Taxonomy" id="4076"/>
    <lineage>
        <taxon>Eukaryota</taxon>
        <taxon>Viridiplantae</taxon>
        <taxon>Streptophyta</taxon>
        <taxon>Embryophyta</taxon>
        <taxon>Tracheophyta</taxon>
        <taxon>Spermatophyta</taxon>
        <taxon>Magnoliopsida</taxon>
        <taxon>eudicotyledons</taxon>
        <taxon>Gunneridae</taxon>
        <taxon>Pentapetalae</taxon>
        <taxon>asterids</taxon>
        <taxon>lamiids</taxon>
        <taxon>Solanales</taxon>
        <taxon>Solanaceae</taxon>
        <taxon>Solanoideae</taxon>
        <taxon>Datureae</taxon>
        <taxon>Datura</taxon>
    </lineage>
</organism>
<comment type="caution">
    <text evidence="1">The sequence shown here is derived from an EMBL/GenBank/DDBJ whole genome shotgun (WGS) entry which is preliminary data.</text>
</comment>
<protein>
    <submittedName>
        <fullName evidence="1">Uncharacterized protein</fullName>
    </submittedName>
</protein>
<name>A0ABS8SKZ2_DATST</name>
<evidence type="ECO:0000313" key="2">
    <source>
        <dbReference type="Proteomes" id="UP000823775"/>
    </source>
</evidence>
<keyword evidence="2" id="KW-1185">Reference proteome</keyword>
<reference evidence="1 2" key="1">
    <citation type="journal article" date="2021" name="BMC Genomics">
        <title>Datura genome reveals duplications of psychoactive alkaloid biosynthetic genes and high mutation rate following tissue culture.</title>
        <authorList>
            <person name="Rajewski A."/>
            <person name="Carter-House D."/>
            <person name="Stajich J."/>
            <person name="Litt A."/>
        </authorList>
    </citation>
    <scope>NUCLEOTIDE SEQUENCE [LARGE SCALE GENOMIC DNA]</scope>
    <source>
        <strain evidence="1">AR-01</strain>
    </source>
</reference>
<proteinExistence type="predicted"/>
<dbReference type="PANTHER" id="PTHR12616:SF14">
    <property type="entry name" value="RING-TYPE DOMAIN-CONTAINING PROTEIN"/>
    <property type="match status" value="1"/>
</dbReference>
<gene>
    <name evidence="1" type="ORF">HAX54_040864</name>
</gene>
<dbReference type="Proteomes" id="UP000823775">
    <property type="component" value="Unassembled WGS sequence"/>
</dbReference>